<dbReference type="AlphaFoldDB" id="A0A1B7HZF8"/>
<protein>
    <recommendedName>
        <fullName evidence="3">Prophage protein</fullName>
    </recommendedName>
</protein>
<organism evidence="1 2">
    <name type="scientific">Buttiauxella noackiae ATCC 51607</name>
    <dbReference type="NCBI Taxonomy" id="1354255"/>
    <lineage>
        <taxon>Bacteria</taxon>
        <taxon>Pseudomonadati</taxon>
        <taxon>Pseudomonadota</taxon>
        <taxon>Gammaproteobacteria</taxon>
        <taxon>Enterobacterales</taxon>
        <taxon>Enterobacteriaceae</taxon>
        <taxon>Buttiauxella</taxon>
    </lineage>
</organism>
<keyword evidence="2" id="KW-1185">Reference proteome</keyword>
<dbReference type="PATRIC" id="fig|1354255.3.peg.352"/>
<reference evidence="1 2" key="1">
    <citation type="submission" date="2016-04" db="EMBL/GenBank/DDBJ databases">
        <title>ATOL: Assembling a taxonomically balanced genome-scale reconstruction of the evolutionary history of the Enterobacteriaceae.</title>
        <authorList>
            <person name="Plunkett G.III."/>
            <person name="Neeno-Eckwall E.C."/>
            <person name="Glasner J.D."/>
            <person name="Perna N.T."/>
        </authorList>
    </citation>
    <scope>NUCLEOTIDE SEQUENCE [LARGE SCALE GENOMIC DNA]</scope>
    <source>
        <strain evidence="1 2">ATCC 51607</strain>
    </source>
</reference>
<evidence type="ECO:0000313" key="2">
    <source>
        <dbReference type="Proteomes" id="UP000078286"/>
    </source>
</evidence>
<evidence type="ECO:0008006" key="3">
    <source>
        <dbReference type="Google" id="ProtNLM"/>
    </source>
</evidence>
<evidence type="ECO:0000313" key="1">
    <source>
        <dbReference type="EMBL" id="OAT21111.1"/>
    </source>
</evidence>
<gene>
    <name evidence="1" type="ORF">M979_0340</name>
</gene>
<dbReference type="EMBL" id="LXEO01000007">
    <property type="protein sequence ID" value="OAT21111.1"/>
    <property type="molecule type" value="Genomic_DNA"/>
</dbReference>
<dbReference type="RefSeq" id="WP_064553370.1">
    <property type="nucleotide sequence ID" value="NZ_LXEO01000007.1"/>
</dbReference>
<comment type="caution">
    <text evidence="1">The sequence shown here is derived from an EMBL/GenBank/DDBJ whole genome shotgun (WGS) entry which is preliminary data.</text>
</comment>
<dbReference type="Proteomes" id="UP000078286">
    <property type="component" value="Unassembled WGS sequence"/>
</dbReference>
<name>A0A1B7HZF8_9ENTR</name>
<proteinExistence type="predicted"/>
<accession>A0A1B7HZF8</accession>
<sequence length="116" mass="12641">MITKNFRLNALANQYAAALYNRITTTSNGEHFMLDAGGEPVRVEIVNGIQGIRPLVDSYLLEPLKGIGPLWENSCITLLSKCVNGAEVTEKGWDIWQSMVSDMGASLADNEGAFHA</sequence>